<keyword evidence="2" id="KW-0732">Signal</keyword>
<proteinExistence type="predicted"/>
<dbReference type="RefSeq" id="WP_345045596.1">
    <property type="nucleotide sequence ID" value="NZ_BAAAYL010000003.1"/>
</dbReference>
<keyword evidence="5" id="KW-1185">Reference proteome</keyword>
<evidence type="ECO:0000313" key="4">
    <source>
        <dbReference type="EMBL" id="GAA3381090.1"/>
    </source>
</evidence>
<feature type="signal peptide" evidence="2">
    <location>
        <begin position="1"/>
        <end position="32"/>
    </location>
</feature>
<comment type="caution">
    <text evidence="4">The sequence shown here is derived from an EMBL/GenBank/DDBJ whole genome shotgun (WGS) entry which is preliminary data.</text>
</comment>
<evidence type="ECO:0000313" key="5">
    <source>
        <dbReference type="Proteomes" id="UP001499990"/>
    </source>
</evidence>
<reference evidence="5" key="1">
    <citation type="journal article" date="2019" name="Int. J. Syst. Evol. Microbiol.">
        <title>The Global Catalogue of Microorganisms (GCM) 10K type strain sequencing project: providing services to taxonomists for standard genome sequencing and annotation.</title>
        <authorList>
            <consortium name="The Broad Institute Genomics Platform"/>
            <consortium name="The Broad Institute Genome Sequencing Center for Infectious Disease"/>
            <person name="Wu L."/>
            <person name="Ma J."/>
        </authorList>
    </citation>
    <scope>NUCLEOTIDE SEQUENCE [LARGE SCALE GENOMIC DNA]</scope>
    <source>
        <strain evidence="5">JCM 9651</strain>
    </source>
</reference>
<sequence>MSVSVSASVRRLTAAAAVAAAMVGAAALPASAADHHFARSYRGQVVISDVQYDSPGRDDRSNRSLNQEWVEVTNTGRHSVNLDGWTLQDEDGHTYTFDSYRLAGRATVRIHTGVGRDRATDLYQDRRNYVWNNGADTATLRNDRGRFVDDYAWGRDRDRNGRDGSGHHRDGGHHKGGDRHGGGRD</sequence>
<dbReference type="SUPFAM" id="SSF74853">
    <property type="entry name" value="Lamin A/C globular tail domain"/>
    <property type="match status" value="1"/>
</dbReference>
<dbReference type="Gene3D" id="2.60.40.1260">
    <property type="entry name" value="Lamin Tail domain"/>
    <property type="match status" value="1"/>
</dbReference>
<dbReference type="PROSITE" id="PS51841">
    <property type="entry name" value="LTD"/>
    <property type="match status" value="1"/>
</dbReference>
<gene>
    <name evidence="4" type="ORF">GCM10020367_70980</name>
</gene>
<dbReference type="InterPro" id="IPR036415">
    <property type="entry name" value="Lamin_tail_dom_sf"/>
</dbReference>
<organism evidence="4 5">
    <name type="scientific">Streptomyces sannanensis</name>
    <dbReference type="NCBI Taxonomy" id="285536"/>
    <lineage>
        <taxon>Bacteria</taxon>
        <taxon>Bacillati</taxon>
        <taxon>Actinomycetota</taxon>
        <taxon>Actinomycetes</taxon>
        <taxon>Kitasatosporales</taxon>
        <taxon>Streptomycetaceae</taxon>
        <taxon>Streptomyces</taxon>
    </lineage>
</organism>
<evidence type="ECO:0000256" key="2">
    <source>
        <dbReference type="SAM" id="SignalP"/>
    </source>
</evidence>
<feature type="domain" description="LTD" evidence="3">
    <location>
        <begin position="33"/>
        <end position="155"/>
    </location>
</feature>
<name>A0ABP6SP56_9ACTN</name>
<dbReference type="EMBL" id="BAAAYL010000003">
    <property type="protein sequence ID" value="GAA3381090.1"/>
    <property type="molecule type" value="Genomic_DNA"/>
</dbReference>
<protein>
    <recommendedName>
        <fullName evidence="3">LTD domain-containing protein</fullName>
    </recommendedName>
</protein>
<evidence type="ECO:0000259" key="3">
    <source>
        <dbReference type="PROSITE" id="PS51841"/>
    </source>
</evidence>
<evidence type="ECO:0000256" key="1">
    <source>
        <dbReference type="SAM" id="MobiDB-lite"/>
    </source>
</evidence>
<dbReference type="InterPro" id="IPR001322">
    <property type="entry name" value="Lamin_tail_dom"/>
</dbReference>
<dbReference type="Proteomes" id="UP001499990">
    <property type="component" value="Unassembled WGS sequence"/>
</dbReference>
<feature type="region of interest" description="Disordered" evidence="1">
    <location>
        <begin position="153"/>
        <end position="185"/>
    </location>
</feature>
<dbReference type="Pfam" id="PF00932">
    <property type="entry name" value="LTD"/>
    <property type="match status" value="1"/>
</dbReference>
<feature type="chain" id="PRO_5046104053" description="LTD domain-containing protein" evidence="2">
    <location>
        <begin position="33"/>
        <end position="185"/>
    </location>
</feature>
<accession>A0ABP6SP56</accession>